<dbReference type="PANTHER" id="PTHR12934">
    <property type="entry name" value="50S RIBOSOMAL PROTEIN L15"/>
    <property type="match status" value="1"/>
</dbReference>
<dbReference type="SUPFAM" id="SSF52080">
    <property type="entry name" value="Ribosomal proteins L15p and L18e"/>
    <property type="match status" value="1"/>
</dbReference>
<evidence type="ECO:0000256" key="4">
    <source>
        <dbReference type="HAMAP-Rule" id="MF_01341"/>
    </source>
</evidence>
<dbReference type="Proteomes" id="UP000228781">
    <property type="component" value="Unassembled WGS sequence"/>
</dbReference>
<evidence type="ECO:0000256" key="1">
    <source>
        <dbReference type="ARBA" id="ARBA00007320"/>
    </source>
</evidence>
<comment type="similarity">
    <text evidence="1 4 5">Belongs to the universal ribosomal protein uL15 family.</text>
</comment>
<proteinExistence type="inferred from homology"/>
<gene>
    <name evidence="4 8" type="primary">rplO</name>
    <name evidence="8" type="ORF">CO059_01220</name>
</gene>
<dbReference type="GO" id="GO:0022625">
    <property type="term" value="C:cytosolic large ribosomal subunit"/>
    <property type="evidence" value="ECO:0007669"/>
    <property type="project" value="TreeGrafter"/>
</dbReference>
<comment type="function">
    <text evidence="4">Binds to the 23S rRNA.</text>
</comment>
<dbReference type="InterPro" id="IPR036227">
    <property type="entry name" value="Ribosomal_uL15/eL18_sf"/>
</dbReference>
<organism evidence="8 9">
    <name type="scientific">candidate division WWE3 bacterium CG_4_9_14_0_2_um_filter_48_10</name>
    <dbReference type="NCBI Taxonomy" id="1975078"/>
    <lineage>
        <taxon>Bacteria</taxon>
        <taxon>Katanobacteria</taxon>
    </lineage>
</organism>
<feature type="domain" description="Large ribosomal subunit protein uL15/eL18" evidence="7">
    <location>
        <begin position="74"/>
        <end position="141"/>
    </location>
</feature>
<evidence type="ECO:0000256" key="2">
    <source>
        <dbReference type="ARBA" id="ARBA00022980"/>
    </source>
</evidence>
<sequence length="142" mass="15239">MRLNNLPRLVGKKKKRLGRGYGSGKGGHTVGHGTKGQKVRGRIKLGFEGGQFPLVRRLPRLGGFRSIRGKPAVLNLGNLTAFRKGEIVSPETLKEKGLIKKIPSAGIKILGEGEAKALKFKGVLLSAPAREKILKAGGKIEK</sequence>
<dbReference type="HAMAP" id="MF_01341">
    <property type="entry name" value="Ribosomal_uL15"/>
    <property type="match status" value="1"/>
</dbReference>
<evidence type="ECO:0000256" key="6">
    <source>
        <dbReference type="SAM" id="MobiDB-lite"/>
    </source>
</evidence>
<dbReference type="InterPro" id="IPR005749">
    <property type="entry name" value="Ribosomal_uL15_bac-type"/>
</dbReference>
<keyword evidence="3 4" id="KW-0687">Ribonucleoprotein</keyword>
<accession>A0A2M8EJS6</accession>
<comment type="subunit">
    <text evidence="4">Part of the 50S ribosomal subunit.</text>
</comment>
<reference evidence="9" key="1">
    <citation type="submission" date="2017-09" db="EMBL/GenBank/DDBJ databases">
        <title>Depth-based differentiation of microbial function through sediment-hosted aquifers and enrichment of novel symbionts in the deep terrestrial subsurface.</title>
        <authorList>
            <person name="Probst A.J."/>
            <person name="Ladd B."/>
            <person name="Jarett J.K."/>
            <person name="Geller-Mcgrath D.E."/>
            <person name="Sieber C.M.K."/>
            <person name="Emerson J.B."/>
            <person name="Anantharaman K."/>
            <person name="Thomas B.C."/>
            <person name="Malmstrom R."/>
            <person name="Stieglmeier M."/>
            <person name="Klingl A."/>
            <person name="Woyke T."/>
            <person name="Ryan C.M."/>
            <person name="Banfield J.F."/>
        </authorList>
    </citation>
    <scope>NUCLEOTIDE SEQUENCE [LARGE SCALE GENOMIC DNA]</scope>
</reference>
<dbReference type="NCBIfam" id="TIGR01071">
    <property type="entry name" value="rplO_bact"/>
    <property type="match status" value="1"/>
</dbReference>
<keyword evidence="4" id="KW-0699">rRNA-binding</keyword>
<dbReference type="GO" id="GO:0019843">
    <property type="term" value="F:rRNA binding"/>
    <property type="evidence" value="ECO:0007669"/>
    <property type="project" value="UniProtKB-UniRule"/>
</dbReference>
<name>A0A2M8EJS6_UNCKA</name>
<dbReference type="EMBL" id="PFSK01000014">
    <property type="protein sequence ID" value="PJC22985.1"/>
    <property type="molecule type" value="Genomic_DNA"/>
</dbReference>
<dbReference type="PANTHER" id="PTHR12934:SF11">
    <property type="entry name" value="LARGE RIBOSOMAL SUBUNIT PROTEIN UL15M"/>
    <property type="match status" value="1"/>
</dbReference>
<feature type="region of interest" description="Disordered" evidence="6">
    <location>
        <begin position="14"/>
        <end position="35"/>
    </location>
</feature>
<comment type="caution">
    <text evidence="8">The sequence shown here is derived from an EMBL/GenBank/DDBJ whole genome shotgun (WGS) entry which is preliminary data.</text>
</comment>
<keyword evidence="4" id="KW-0694">RNA-binding</keyword>
<dbReference type="InterPro" id="IPR001196">
    <property type="entry name" value="Ribosomal_uL15_CS"/>
</dbReference>
<keyword evidence="2 4" id="KW-0689">Ribosomal protein</keyword>
<dbReference type="AlphaFoldDB" id="A0A2M8EJS6"/>
<protein>
    <recommendedName>
        <fullName evidence="4">Large ribosomal subunit protein uL15</fullName>
    </recommendedName>
</protein>
<dbReference type="PROSITE" id="PS00475">
    <property type="entry name" value="RIBOSOMAL_L15"/>
    <property type="match status" value="1"/>
</dbReference>
<dbReference type="Pfam" id="PF00828">
    <property type="entry name" value="Ribosomal_L27A"/>
    <property type="match status" value="1"/>
</dbReference>
<evidence type="ECO:0000256" key="5">
    <source>
        <dbReference type="RuleBase" id="RU003888"/>
    </source>
</evidence>
<evidence type="ECO:0000259" key="7">
    <source>
        <dbReference type="Pfam" id="PF00828"/>
    </source>
</evidence>
<evidence type="ECO:0000313" key="8">
    <source>
        <dbReference type="EMBL" id="PJC22985.1"/>
    </source>
</evidence>
<feature type="compositionally biased region" description="Gly residues" evidence="6">
    <location>
        <begin position="19"/>
        <end position="34"/>
    </location>
</feature>
<dbReference type="InterPro" id="IPR030878">
    <property type="entry name" value="Ribosomal_uL15"/>
</dbReference>
<evidence type="ECO:0000313" key="9">
    <source>
        <dbReference type="Proteomes" id="UP000228781"/>
    </source>
</evidence>
<evidence type="ECO:0000256" key="3">
    <source>
        <dbReference type="ARBA" id="ARBA00023274"/>
    </source>
</evidence>
<dbReference type="GO" id="GO:0006412">
    <property type="term" value="P:translation"/>
    <property type="evidence" value="ECO:0007669"/>
    <property type="project" value="UniProtKB-UniRule"/>
</dbReference>
<dbReference type="InterPro" id="IPR021131">
    <property type="entry name" value="Ribosomal_uL15/eL18"/>
</dbReference>
<dbReference type="Gene3D" id="3.100.10.10">
    <property type="match status" value="1"/>
</dbReference>
<dbReference type="GO" id="GO:0003735">
    <property type="term" value="F:structural constituent of ribosome"/>
    <property type="evidence" value="ECO:0007669"/>
    <property type="project" value="InterPro"/>
</dbReference>